<evidence type="ECO:0000256" key="3">
    <source>
        <dbReference type="ARBA" id="ARBA00022723"/>
    </source>
</evidence>
<comment type="cofactor">
    <cofactor evidence="1">
        <name>Zn(2+)</name>
        <dbReference type="ChEBI" id="CHEBI:29105"/>
    </cofactor>
</comment>
<dbReference type="SUPFAM" id="SSF55031">
    <property type="entry name" value="Bacterial exopeptidase dimerisation domain"/>
    <property type="match status" value="1"/>
</dbReference>
<dbReference type="PANTHER" id="PTHR43808:SF8">
    <property type="entry name" value="PEPTIDASE M20 DIMERISATION DOMAIN-CONTAINING PROTEIN"/>
    <property type="match status" value="1"/>
</dbReference>
<proteinExistence type="inferred from homology"/>
<dbReference type="AlphaFoldDB" id="A0A0G1JEL0"/>
<comment type="similarity">
    <text evidence="2">Belongs to the peptidase M20A family.</text>
</comment>
<dbReference type="InterPro" id="IPR011650">
    <property type="entry name" value="Peptidase_M20_dimer"/>
</dbReference>
<dbReference type="EMBL" id="LCJB01000047">
    <property type="protein sequence ID" value="KKT69745.1"/>
    <property type="molecule type" value="Genomic_DNA"/>
</dbReference>
<dbReference type="GO" id="GO:0046872">
    <property type="term" value="F:metal ion binding"/>
    <property type="evidence" value="ECO:0007669"/>
    <property type="project" value="UniProtKB-KW"/>
</dbReference>
<evidence type="ECO:0000256" key="1">
    <source>
        <dbReference type="ARBA" id="ARBA00001947"/>
    </source>
</evidence>
<dbReference type="GO" id="GO:0016787">
    <property type="term" value="F:hydrolase activity"/>
    <property type="evidence" value="ECO:0007669"/>
    <property type="project" value="UniProtKB-KW"/>
</dbReference>
<dbReference type="Pfam" id="PF07687">
    <property type="entry name" value="M20_dimer"/>
    <property type="match status" value="1"/>
</dbReference>
<name>A0A0G1JEL0_9BACT</name>
<dbReference type="PANTHER" id="PTHR43808">
    <property type="entry name" value="ACETYLORNITHINE DEACETYLASE"/>
    <property type="match status" value="1"/>
</dbReference>
<dbReference type="InterPro" id="IPR050072">
    <property type="entry name" value="Peptidase_M20A"/>
</dbReference>
<organism evidence="7 8">
    <name type="scientific">Candidatus Uhrbacteria bacterium GW2011_GWF2_44_350</name>
    <dbReference type="NCBI Taxonomy" id="1619000"/>
    <lineage>
        <taxon>Bacteria</taxon>
        <taxon>Candidatus Uhriibacteriota</taxon>
    </lineage>
</organism>
<dbReference type="Gene3D" id="3.30.70.360">
    <property type="match status" value="1"/>
</dbReference>
<accession>A0A0G1JEL0</accession>
<evidence type="ECO:0000313" key="8">
    <source>
        <dbReference type="Proteomes" id="UP000034154"/>
    </source>
</evidence>
<evidence type="ECO:0000256" key="5">
    <source>
        <dbReference type="ARBA" id="ARBA00022833"/>
    </source>
</evidence>
<evidence type="ECO:0000256" key="4">
    <source>
        <dbReference type="ARBA" id="ARBA00022801"/>
    </source>
</evidence>
<evidence type="ECO:0000259" key="6">
    <source>
        <dbReference type="Pfam" id="PF07687"/>
    </source>
</evidence>
<gene>
    <name evidence="7" type="ORF">UW63_C0047G0002</name>
</gene>
<dbReference type="Gene3D" id="3.40.630.10">
    <property type="entry name" value="Zn peptidases"/>
    <property type="match status" value="1"/>
</dbReference>
<evidence type="ECO:0000256" key="2">
    <source>
        <dbReference type="ARBA" id="ARBA00006247"/>
    </source>
</evidence>
<dbReference type="SUPFAM" id="SSF53187">
    <property type="entry name" value="Zn-dependent exopeptidases"/>
    <property type="match status" value="1"/>
</dbReference>
<dbReference type="Proteomes" id="UP000034154">
    <property type="component" value="Unassembled WGS sequence"/>
</dbReference>
<protein>
    <submittedName>
        <fullName evidence="7">Peptidase dimerization domain protein</fullName>
    </submittedName>
</protein>
<dbReference type="Pfam" id="PF01546">
    <property type="entry name" value="Peptidase_M20"/>
    <property type="match status" value="1"/>
</dbReference>
<comment type="caution">
    <text evidence="7">The sequence shown here is derived from an EMBL/GenBank/DDBJ whole genome shotgun (WGS) entry which is preliminary data.</text>
</comment>
<keyword evidence="4" id="KW-0378">Hydrolase</keyword>
<keyword evidence="5" id="KW-0862">Zinc</keyword>
<keyword evidence="3" id="KW-0479">Metal-binding</keyword>
<evidence type="ECO:0000313" key="7">
    <source>
        <dbReference type="EMBL" id="KKT69745.1"/>
    </source>
</evidence>
<feature type="domain" description="Peptidase M20 dimerisation" evidence="6">
    <location>
        <begin position="184"/>
        <end position="293"/>
    </location>
</feature>
<dbReference type="InterPro" id="IPR002933">
    <property type="entry name" value="Peptidase_M20"/>
</dbReference>
<reference evidence="7 8" key="1">
    <citation type="journal article" date="2015" name="Nature">
        <title>rRNA introns, odd ribosomes, and small enigmatic genomes across a large radiation of phyla.</title>
        <authorList>
            <person name="Brown C.T."/>
            <person name="Hug L.A."/>
            <person name="Thomas B.C."/>
            <person name="Sharon I."/>
            <person name="Castelle C.J."/>
            <person name="Singh A."/>
            <person name="Wilkins M.J."/>
            <person name="Williams K.H."/>
            <person name="Banfield J.F."/>
        </authorList>
    </citation>
    <scope>NUCLEOTIDE SEQUENCE [LARGE SCALE GENOMIC DNA]</scope>
</reference>
<sequence>MTLDISTLDIFNMGSLDLLKQLVEIPSDKDASPPGGRFEYGVAGFLRDYIQKNLRDFKVEEQKFEDGRVNLFVSDSAPTSLLFLCHIDTTEEGNNWTFSSRGEQQGLRFYGRGSLDAKCGLVAILSAMEHATKIGKTGISALFYGDEEYNSAGMKKFVQEFQSRINPKLALCLEPTGGLLRRGGRGITELHYILRGKTGHAARPKSGISAFEGLNQGIQSLKEYLSGVNDPYLGHPSLNVARVYCGAFQRRNSENFPEFGSTGNIIPDYCELILDVRTVPGIDSQGIKEAFHDGTRKTGVVIESIEVTKDLASFISPVEPLKFVEDIKLEIMGEPLYQNPEEYGYSDVQMLADCWGVPTIIWGAKGENYHGSDEYVDVNSFEKLENGLKKVVERWEG</sequence>
<dbReference type="InterPro" id="IPR036264">
    <property type="entry name" value="Bact_exopeptidase_dim_dom"/>
</dbReference>